<sequence length="228" mass="26476">MEGDTKLIVFLDREETNGYRWVFRAETLEATFVPLLSFILQTSIIDDFSIFHHAGCPIKCLESLESTTPYQINTLRGYVPLCLIEKCARNAVKKFGISRMEFKKRLVPRLLTFPALESTKDWDLHLDRCPDLGVGFARKFMDIDVNIRSSLNFGTVSNETIDDFVERMGDLRIVDRTDALVRFETNNPEKHVIMMKFDKRQYSHEHRFVMVVVSADIEASQYDNYLFG</sequence>
<proteinExistence type="predicted"/>
<dbReference type="AlphaFoldDB" id="A0A6A5HAA1"/>
<dbReference type="RefSeq" id="XP_053588629.1">
    <property type="nucleotide sequence ID" value="XM_053724435.1"/>
</dbReference>
<dbReference type="Proteomes" id="UP000483820">
    <property type="component" value="Chromosome II"/>
</dbReference>
<protein>
    <recommendedName>
        <fullName evidence="3">DUF38 domain-containing protein</fullName>
    </recommendedName>
</protein>
<dbReference type="CTD" id="9801206"/>
<gene>
    <name evidence="1" type="ORF">GCK72_004062</name>
</gene>
<reference evidence="1 2" key="1">
    <citation type="submission" date="2019-12" db="EMBL/GenBank/DDBJ databases">
        <title>Chromosome-level assembly of the Caenorhabditis remanei genome.</title>
        <authorList>
            <person name="Teterina A.A."/>
            <person name="Willis J.H."/>
            <person name="Phillips P.C."/>
        </authorList>
    </citation>
    <scope>NUCLEOTIDE SEQUENCE [LARGE SCALE GENOMIC DNA]</scope>
    <source>
        <strain evidence="1 2">PX506</strain>
        <tissue evidence="1">Whole organism</tissue>
    </source>
</reference>
<dbReference type="EMBL" id="WUAV01000002">
    <property type="protein sequence ID" value="KAF1764115.1"/>
    <property type="molecule type" value="Genomic_DNA"/>
</dbReference>
<accession>A0A6A5HAA1</accession>
<dbReference type="GeneID" id="9801206"/>
<dbReference type="KEGG" id="crq:GCK72_004062"/>
<name>A0A6A5HAA1_CAERE</name>
<evidence type="ECO:0000313" key="2">
    <source>
        <dbReference type="Proteomes" id="UP000483820"/>
    </source>
</evidence>
<evidence type="ECO:0000313" key="1">
    <source>
        <dbReference type="EMBL" id="KAF1764115.1"/>
    </source>
</evidence>
<comment type="caution">
    <text evidence="1">The sequence shown here is derived from an EMBL/GenBank/DDBJ whole genome shotgun (WGS) entry which is preliminary data.</text>
</comment>
<organism evidence="1 2">
    <name type="scientific">Caenorhabditis remanei</name>
    <name type="common">Caenorhabditis vulgaris</name>
    <dbReference type="NCBI Taxonomy" id="31234"/>
    <lineage>
        <taxon>Eukaryota</taxon>
        <taxon>Metazoa</taxon>
        <taxon>Ecdysozoa</taxon>
        <taxon>Nematoda</taxon>
        <taxon>Chromadorea</taxon>
        <taxon>Rhabditida</taxon>
        <taxon>Rhabditina</taxon>
        <taxon>Rhabditomorpha</taxon>
        <taxon>Rhabditoidea</taxon>
        <taxon>Rhabditidae</taxon>
        <taxon>Peloderinae</taxon>
        <taxon>Caenorhabditis</taxon>
    </lineage>
</organism>
<evidence type="ECO:0008006" key="3">
    <source>
        <dbReference type="Google" id="ProtNLM"/>
    </source>
</evidence>